<proteinExistence type="predicted"/>
<dbReference type="OrthoDB" id="271113at2157"/>
<dbReference type="STRING" id="222984.GCA_000731985_01470"/>
<evidence type="ECO:0000313" key="1">
    <source>
        <dbReference type="EMBL" id="RZH66842.1"/>
    </source>
</evidence>
<comment type="caution">
    <text evidence="1">The sequence shown here is derived from an EMBL/GenBank/DDBJ whole genome shotgun (WGS) entry which is preliminary data.</text>
</comment>
<reference evidence="1 2" key="1">
    <citation type="submission" date="2019-02" db="EMBL/GenBank/DDBJ databases">
        <title>Genome analysis provides insights into bioremediation potentialities and Haloocin production by Natrinema altunense strain 4.1R isolated from Chott Douz in Tunisian desert.</title>
        <authorList>
            <person name="Najjari A."/>
            <person name="Youssef N."/>
            <person name="Ben Dhia O."/>
            <person name="Ferjani R."/>
            <person name="El Hidri D."/>
            <person name="Ouzari H.I."/>
            <person name="Cherif A."/>
        </authorList>
    </citation>
    <scope>NUCLEOTIDE SEQUENCE [LARGE SCALE GENOMIC DNA]</scope>
    <source>
        <strain evidence="1 2">4.1R</strain>
    </source>
</reference>
<name>A0A482XVD5_9EURY</name>
<organism evidence="1 2">
    <name type="scientific">Natrinema altunense</name>
    <dbReference type="NCBI Taxonomy" id="222984"/>
    <lineage>
        <taxon>Archaea</taxon>
        <taxon>Methanobacteriati</taxon>
        <taxon>Methanobacteriota</taxon>
        <taxon>Stenosarchaea group</taxon>
        <taxon>Halobacteria</taxon>
        <taxon>Halobacteriales</taxon>
        <taxon>Natrialbaceae</taxon>
        <taxon>Natrinema</taxon>
    </lineage>
</organism>
<accession>A0A482XVD5</accession>
<evidence type="ECO:0000313" key="2">
    <source>
        <dbReference type="Proteomes" id="UP000292704"/>
    </source>
</evidence>
<dbReference type="Proteomes" id="UP000292704">
    <property type="component" value="Unassembled WGS sequence"/>
</dbReference>
<gene>
    <name evidence="1" type="ORF">ELS17_13770</name>
</gene>
<sequence>MSETPTAADRPTTVQWKRLPHGEFPAPIIARLPYAELKLEHPDLEPTGYGESFFPDAVPYASGDAHRIFYWRSVLRGKAGDVGSPATWEGICATPTTLEIVPTSESNAFDLVSSRETATAVTVDATVAGESTTALLESYTAPTVRVLELTGSRLRLVADGTEYTVRTGTRRRISLPERMVERADGGGGSTTTTPELVVRVPGERELHHPALGADYRLFPSFGMNLETVPNPLPVPTTNDELDHEALAESLSLDLSARPYPERVLWQAIATTAFDLHARPESVPRLCQFPTGHVGLSVDRDAGE</sequence>
<dbReference type="RefSeq" id="WP_130171139.1">
    <property type="nucleotide sequence ID" value="NZ_SHMR01000007.1"/>
</dbReference>
<dbReference type="EMBL" id="SHMR01000007">
    <property type="protein sequence ID" value="RZH66842.1"/>
    <property type="molecule type" value="Genomic_DNA"/>
</dbReference>
<dbReference type="AlphaFoldDB" id="A0A482XVD5"/>
<protein>
    <submittedName>
        <fullName evidence="1">Uncharacterized protein</fullName>
    </submittedName>
</protein>